<dbReference type="AlphaFoldDB" id="A0A7W7HZU8"/>
<dbReference type="SUPFAM" id="SSF53335">
    <property type="entry name" value="S-adenosyl-L-methionine-dependent methyltransferases"/>
    <property type="match status" value="1"/>
</dbReference>
<dbReference type="RefSeq" id="WP_184995068.1">
    <property type="nucleotide sequence ID" value="NZ_BOMK01000041.1"/>
</dbReference>
<comment type="caution">
    <text evidence="3">The sequence shown here is derived from an EMBL/GenBank/DDBJ whole genome shotgun (WGS) entry which is preliminary data.</text>
</comment>
<dbReference type="Proteomes" id="UP000578112">
    <property type="component" value="Unassembled WGS sequence"/>
</dbReference>
<dbReference type="Gene3D" id="3.40.50.150">
    <property type="entry name" value="Vaccinia Virus protein VP39"/>
    <property type="match status" value="1"/>
</dbReference>
<dbReference type="GO" id="GO:0032259">
    <property type="term" value="P:methylation"/>
    <property type="evidence" value="ECO:0007669"/>
    <property type="project" value="UniProtKB-KW"/>
</dbReference>
<dbReference type="InterPro" id="IPR029063">
    <property type="entry name" value="SAM-dependent_MTases_sf"/>
</dbReference>
<dbReference type="CDD" id="cd02440">
    <property type="entry name" value="AdoMet_MTases"/>
    <property type="match status" value="1"/>
</dbReference>
<keyword evidence="3" id="KW-0489">Methyltransferase</keyword>
<protein>
    <submittedName>
        <fullName evidence="3">SAM-dependent methyltransferase</fullName>
    </submittedName>
</protein>
<proteinExistence type="predicted"/>
<keyword evidence="1 3" id="KW-0808">Transferase</keyword>
<organism evidence="3 4">
    <name type="scientific">Actinoplanes digitatis</name>
    <dbReference type="NCBI Taxonomy" id="1868"/>
    <lineage>
        <taxon>Bacteria</taxon>
        <taxon>Bacillati</taxon>
        <taxon>Actinomycetota</taxon>
        <taxon>Actinomycetes</taxon>
        <taxon>Micromonosporales</taxon>
        <taxon>Micromonosporaceae</taxon>
        <taxon>Actinoplanes</taxon>
    </lineage>
</organism>
<sequence length="261" mass="28114">MTETRTVGTAPGDYDAMHHAAQKSPLLHQLWARAMGDEYPPGVEPTSSCSWWLLGHAVSALRLRPGARLVDLGCGRGGPGLWLARALSVRLTGIDFSAAAVEIAARRAGDYVAPGRAEFRQGSFERTGLPDRYADGLLSVDALPFSPDRQAALREAARILAPGGRFVLTAREQPADADSWPTMATAAGFDVEQILDNTEHDGFWRRLFASFPGNAAALRAELGERAGDNLMLEAEISLAKGFPTRPAQLLVLRRRDTDPGA</sequence>
<dbReference type="EMBL" id="JACHNH010000001">
    <property type="protein sequence ID" value="MBB4763810.1"/>
    <property type="molecule type" value="Genomic_DNA"/>
</dbReference>
<dbReference type="PANTHER" id="PTHR44068">
    <property type="entry name" value="ZGC:194242"/>
    <property type="match status" value="1"/>
</dbReference>
<reference evidence="3 4" key="1">
    <citation type="submission" date="2020-08" db="EMBL/GenBank/DDBJ databases">
        <title>Sequencing the genomes of 1000 actinobacteria strains.</title>
        <authorList>
            <person name="Klenk H.-P."/>
        </authorList>
    </citation>
    <scope>NUCLEOTIDE SEQUENCE [LARGE SCALE GENOMIC DNA]</scope>
    <source>
        <strain evidence="3 4">DSM 43149</strain>
    </source>
</reference>
<feature type="domain" description="Methyltransferase type 11" evidence="2">
    <location>
        <begin position="70"/>
        <end position="168"/>
    </location>
</feature>
<evidence type="ECO:0000313" key="4">
    <source>
        <dbReference type="Proteomes" id="UP000578112"/>
    </source>
</evidence>
<evidence type="ECO:0000256" key="1">
    <source>
        <dbReference type="ARBA" id="ARBA00022679"/>
    </source>
</evidence>
<evidence type="ECO:0000259" key="2">
    <source>
        <dbReference type="Pfam" id="PF08241"/>
    </source>
</evidence>
<name>A0A7W7HZU8_9ACTN</name>
<keyword evidence="4" id="KW-1185">Reference proteome</keyword>
<dbReference type="PANTHER" id="PTHR44068:SF11">
    <property type="entry name" value="GERANYL DIPHOSPHATE 2-C-METHYLTRANSFERASE"/>
    <property type="match status" value="1"/>
</dbReference>
<dbReference type="InterPro" id="IPR050447">
    <property type="entry name" value="Erg6_SMT_methyltransf"/>
</dbReference>
<accession>A0A7W7HZU8</accession>
<evidence type="ECO:0000313" key="3">
    <source>
        <dbReference type="EMBL" id="MBB4763810.1"/>
    </source>
</evidence>
<dbReference type="Pfam" id="PF08241">
    <property type="entry name" value="Methyltransf_11"/>
    <property type="match status" value="1"/>
</dbReference>
<dbReference type="GO" id="GO:0008757">
    <property type="term" value="F:S-adenosylmethionine-dependent methyltransferase activity"/>
    <property type="evidence" value="ECO:0007669"/>
    <property type="project" value="InterPro"/>
</dbReference>
<gene>
    <name evidence="3" type="ORF">BJ971_004366</name>
</gene>
<dbReference type="InterPro" id="IPR013216">
    <property type="entry name" value="Methyltransf_11"/>
</dbReference>